<feature type="region of interest" description="Disordered" evidence="1">
    <location>
        <begin position="1"/>
        <end position="49"/>
    </location>
</feature>
<dbReference type="Proteomes" id="UP000479710">
    <property type="component" value="Unassembled WGS sequence"/>
</dbReference>
<comment type="caution">
    <text evidence="2">The sequence shown here is derived from an EMBL/GenBank/DDBJ whole genome shotgun (WGS) entry which is preliminary data.</text>
</comment>
<dbReference type="AlphaFoldDB" id="A0A6G1EZ80"/>
<evidence type="ECO:0000256" key="1">
    <source>
        <dbReference type="SAM" id="MobiDB-lite"/>
    </source>
</evidence>
<reference evidence="2 3" key="1">
    <citation type="submission" date="2019-11" db="EMBL/GenBank/DDBJ databases">
        <title>Whole genome sequence of Oryza granulata.</title>
        <authorList>
            <person name="Li W."/>
        </authorList>
    </citation>
    <scope>NUCLEOTIDE SEQUENCE [LARGE SCALE GENOMIC DNA]</scope>
    <source>
        <strain evidence="3">cv. Menghai</strain>
        <tissue evidence="2">Leaf</tissue>
    </source>
</reference>
<name>A0A6G1EZ80_9ORYZ</name>
<organism evidence="2 3">
    <name type="scientific">Oryza meyeriana var. granulata</name>
    <dbReference type="NCBI Taxonomy" id="110450"/>
    <lineage>
        <taxon>Eukaryota</taxon>
        <taxon>Viridiplantae</taxon>
        <taxon>Streptophyta</taxon>
        <taxon>Embryophyta</taxon>
        <taxon>Tracheophyta</taxon>
        <taxon>Spermatophyta</taxon>
        <taxon>Magnoliopsida</taxon>
        <taxon>Liliopsida</taxon>
        <taxon>Poales</taxon>
        <taxon>Poaceae</taxon>
        <taxon>BOP clade</taxon>
        <taxon>Oryzoideae</taxon>
        <taxon>Oryzeae</taxon>
        <taxon>Oryzinae</taxon>
        <taxon>Oryza</taxon>
        <taxon>Oryza meyeriana</taxon>
    </lineage>
</organism>
<evidence type="ECO:0000313" key="2">
    <source>
        <dbReference type="EMBL" id="KAF0929895.1"/>
    </source>
</evidence>
<evidence type="ECO:0000313" key="3">
    <source>
        <dbReference type="Proteomes" id="UP000479710"/>
    </source>
</evidence>
<dbReference type="EMBL" id="SPHZ02000002">
    <property type="protein sequence ID" value="KAF0929895.1"/>
    <property type="molecule type" value="Genomic_DNA"/>
</dbReference>
<gene>
    <name evidence="2" type="ORF">E2562_026363</name>
</gene>
<keyword evidence="3" id="KW-1185">Reference proteome</keyword>
<accession>A0A6G1EZ80</accession>
<protein>
    <submittedName>
        <fullName evidence="2">Uncharacterized protein</fullName>
    </submittedName>
</protein>
<proteinExistence type="predicted"/>
<sequence>MKRTRTLDSWYKPVVSTEDPNLNNDQAAKPDEMQVQEPEQNASAPLETEQARVLATPFERDPVYRCRWAPKAVASLLALIPCGGSIFLPVSVAGGVLDGGGIGGVLERGGIGGGAMALTESEEGFRS</sequence>